<keyword evidence="1" id="KW-1133">Transmembrane helix</keyword>
<keyword evidence="3" id="KW-1185">Reference proteome</keyword>
<feature type="transmembrane region" description="Helical" evidence="1">
    <location>
        <begin position="197"/>
        <end position="216"/>
    </location>
</feature>
<keyword evidence="1" id="KW-0812">Transmembrane</keyword>
<gene>
    <name evidence="2" type="ORF">MTR64_16805</name>
</gene>
<evidence type="ECO:0000313" key="3">
    <source>
        <dbReference type="Proteomes" id="UP001162880"/>
    </source>
</evidence>
<proteinExistence type="predicted"/>
<dbReference type="Proteomes" id="UP001162880">
    <property type="component" value="Unassembled WGS sequence"/>
</dbReference>
<protein>
    <submittedName>
        <fullName evidence="2">DUF3667 domain-containing protein</fullName>
    </submittedName>
</protein>
<feature type="transmembrane region" description="Helical" evidence="1">
    <location>
        <begin position="285"/>
        <end position="312"/>
    </location>
</feature>
<organism evidence="2 3">
    <name type="scientific">Novosphingobium album</name>
    <name type="common">ex Hu et al. 2023</name>
    <dbReference type="NCBI Taxonomy" id="2930093"/>
    <lineage>
        <taxon>Bacteria</taxon>
        <taxon>Pseudomonadati</taxon>
        <taxon>Pseudomonadota</taxon>
        <taxon>Alphaproteobacteria</taxon>
        <taxon>Sphingomonadales</taxon>
        <taxon>Sphingomonadaceae</taxon>
        <taxon>Novosphingobium</taxon>
    </lineage>
</organism>
<reference evidence="2" key="1">
    <citation type="submission" date="2022-03" db="EMBL/GenBank/DDBJ databases">
        <title>Identification of a novel bacterium isolated from mangrove sediments.</title>
        <authorList>
            <person name="Pan X."/>
        </authorList>
    </citation>
    <scope>NUCLEOTIDE SEQUENCE</scope>
    <source>
        <strain evidence="2">B2580</strain>
    </source>
</reference>
<dbReference type="EMBL" id="JALHLE010000029">
    <property type="protein sequence ID" value="MCJ2180234.1"/>
    <property type="molecule type" value="Genomic_DNA"/>
</dbReference>
<evidence type="ECO:0000256" key="1">
    <source>
        <dbReference type="SAM" id="Phobius"/>
    </source>
</evidence>
<accession>A0ABT0B5Q0</accession>
<name>A0ABT0B5Q0_9SPHN</name>
<dbReference type="RefSeq" id="WP_243995667.1">
    <property type="nucleotide sequence ID" value="NZ_JALHLE010000029.1"/>
</dbReference>
<comment type="caution">
    <text evidence="2">The sequence shown here is derived from an EMBL/GenBank/DDBJ whole genome shotgun (WGS) entry which is preliminary data.</text>
</comment>
<dbReference type="InterPro" id="IPR022134">
    <property type="entry name" value="DUF3667"/>
</dbReference>
<feature type="transmembrane region" description="Helical" evidence="1">
    <location>
        <begin position="228"/>
        <end position="248"/>
    </location>
</feature>
<feature type="transmembrane region" description="Helical" evidence="1">
    <location>
        <begin position="103"/>
        <end position="123"/>
    </location>
</feature>
<keyword evidence="1" id="KW-0472">Membrane</keyword>
<dbReference type="Pfam" id="PF12412">
    <property type="entry name" value="DUF3667"/>
    <property type="match status" value="1"/>
</dbReference>
<sequence length="313" mass="34743">MNGVNNTNGDAEIPPPNIPAPNAVDPGHTHERACLDCGTTLTGKHCQECGQKAHLHRTIGAFWHDLLHGVLHFDAKSWHTLKLLAWRPGELTRRYIDGERTKFISPIALFLFSIFLMFAVFQISGVHSPADMGAPTRSTDAAAIHGSSGKETFVIGEARDGTSLKVRKTGWPWIDKGLAKWHKNPGLMLYKLQSTSYKFSWCLILISIPFVWLLFAGNRRFNSYDHTVFITYSISFITVMMSVLAALYRIGLPPVIVGSIATISPPLHLYRHLRGTYGLTVVGTLWRLVALLLFIALIIALFLQFVLLIGIAG</sequence>
<evidence type="ECO:0000313" key="2">
    <source>
        <dbReference type="EMBL" id="MCJ2180234.1"/>
    </source>
</evidence>